<evidence type="ECO:0000256" key="4">
    <source>
        <dbReference type="ARBA" id="ARBA00030169"/>
    </source>
</evidence>
<keyword evidence="5" id="KW-0460">Magnesium</keyword>
<comment type="cofactor">
    <cofactor evidence="1">
        <name>a divalent metal cation</name>
        <dbReference type="ChEBI" id="CHEBI:60240"/>
    </cofactor>
</comment>
<dbReference type="CDD" id="cd16841">
    <property type="entry name" value="RraA_family"/>
    <property type="match status" value="1"/>
</dbReference>
<dbReference type="OrthoDB" id="9812532at2"/>
<dbReference type="Pfam" id="PF03737">
    <property type="entry name" value="RraA-like"/>
    <property type="match status" value="1"/>
</dbReference>
<feature type="binding site" evidence="5">
    <location>
        <position position="121"/>
    </location>
    <ligand>
        <name>substrate</name>
    </ligand>
</feature>
<dbReference type="PANTHER" id="PTHR33254">
    <property type="entry name" value="4-HYDROXY-4-METHYL-2-OXOGLUTARATE ALDOLASE 3-RELATED"/>
    <property type="match status" value="1"/>
</dbReference>
<reference evidence="6 7" key="1">
    <citation type="submission" date="2019-12" db="EMBL/GenBank/DDBJ databases">
        <authorList>
            <person name="Yuan C.-G."/>
        </authorList>
    </citation>
    <scope>NUCLEOTIDE SEQUENCE [LARGE SCALE GENOMIC DNA]</scope>
    <source>
        <strain evidence="6 7">KCTC 23863</strain>
    </source>
</reference>
<sequence>MPTRIYTKTLNHLEAAALQEWAEVPVTIISDITNGRIIVDPRIRPLRPFPLGRRMVGRAITAWCERADFGPALHAIDIAEAGDVVVIDAGGSVETAYVGELLSGFARQKKISGLVVNGAVRDIDTLASWDDFPVYCLGNTARGPLSKERGSVNGPIVFGGVPTKPGDIVLGDNDGLAIIPVEEAPPLLEAGSKRTRMEEEWKRQLDSGRTLQDVFSIPETI</sequence>
<accession>A0A7X3SQU3</accession>
<dbReference type="EMBL" id="WURB01000020">
    <property type="protein sequence ID" value="MXQ13715.1"/>
    <property type="molecule type" value="Genomic_DNA"/>
</dbReference>
<dbReference type="SUPFAM" id="SSF89562">
    <property type="entry name" value="RraA-like"/>
    <property type="match status" value="1"/>
</dbReference>
<dbReference type="GO" id="GO:0032259">
    <property type="term" value="P:methylation"/>
    <property type="evidence" value="ECO:0007669"/>
    <property type="project" value="UniProtKB-KW"/>
</dbReference>
<dbReference type="InterPro" id="IPR036704">
    <property type="entry name" value="RraA/RraA-like_sf"/>
</dbReference>
<feature type="binding site" evidence="5">
    <location>
        <position position="122"/>
    </location>
    <ligand>
        <name>Mg(2+)</name>
        <dbReference type="ChEBI" id="CHEBI:18420"/>
    </ligand>
</feature>
<organism evidence="6 7">
    <name type="scientific">Microvirga makkahensis</name>
    <dbReference type="NCBI Taxonomy" id="1128670"/>
    <lineage>
        <taxon>Bacteria</taxon>
        <taxon>Pseudomonadati</taxon>
        <taxon>Pseudomonadota</taxon>
        <taxon>Alphaproteobacteria</taxon>
        <taxon>Hyphomicrobiales</taxon>
        <taxon>Methylobacteriaceae</taxon>
        <taxon>Microvirga</taxon>
    </lineage>
</organism>
<comment type="cofactor">
    <cofactor evidence="5">
        <name>Mg(2+)</name>
        <dbReference type="ChEBI" id="CHEBI:18420"/>
    </cofactor>
</comment>
<keyword evidence="6" id="KW-0808">Transferase</keyword>
<dbReference type="InterPro" id="IPR005493">
    <property type="entry name" value="RraA/RraA-like"/>
</dbReference>
<reference evidence="6 7" key="2">
    <citation type="submission" date="2020-01" db="EMBL/GenBank/DDBJ databases">
        <title>Microvirga sp. nov., an arsenate reduction bacterium isolated from Tibet hotspring sediments.</title>
        <authorList>
            <person name="Xian W.-D."/>
            <person name="Li W.-J."/>
        </authorList>
    </citation>
    <scope>NUCLEOTIDE SEQUENCE [LARGE SCALE GENOMIC DNA]</scope>
    <source>
        <strain evidence="6 7">KCTC 23863</strain>
    </source>
</reference>
<comment type="caution">
    <text evidence="6">The sequence shown here is derived from an EMBL/GenBank/DDBJ whole genome shotgun (WGS) entry which is preliminary data.</text>
</comment>
<dbReference type="RefSeq" id="WP_160886977.1">
    <property type="nucleotide sequence ID" value="NZ_WURB01000020.1"/>
</dbReference>
<dbReference type="PANTHER" id="PTHR33254:SF4">
    <property type="entry name" value="4-HYDROXY-4-METHYL-2-OXOGLUTARATE ALDOLASE 3-RELATED"/>
    <property type="match status" value="1"/>
</dbReference>
<dbReference type="Gene3D" id="3.50.30.40">
    <property type="entry name" value="Ribonuclease E inhibitor RraA/RraA-like"/>
    <property type="match status" value="1"/>
</dbReference>
<evidence type="ECO:0000313" key="7">
    <source>
        <dbReference type="Proteomes" id="UP000436483"/>
    </source>
</evidence>
<evidence type="ECO:0000256" key="5">
    <source>
        <dbReference type="PIRSR" id="PIRSR605493-1"/>
    </source>
</evidence>
<feature type="binding site" evidence="5">
    <location>
        <begin position="99"/>
        <end position="102"/>
    </location>
    <ligand>
        <name>substrate</name>
    </ligand>
</feature>
<name>A0A7X3SQU3_9HYPH</name>
<keyword evidence="6" id="KW-0489">Methyltransferase</keyword>
<keyword evidence="7" id="KW-1185">Reference proteome</keyword>
<protein>
    <recommendedName>
        <fullName evidence="2">Putative 4-hydroxy-4-methyl-2-oxoglutarate aldolase</fullName>
    </recommendedName>
    <alternativeName>
        <fullName evidence="3">Regulator of ribonuclease activity homolog</fullName>
    </alternativeName>
    <alternativeName>
        <fullName evidence="4">RraA-like protein</fullName>
    </alternativeName>
</protein>
<dbReference type="GO" id="GO:0008168">
    <property type="term" value="F:methyltransferase activity"/>
    <property type="evidence" value="ECO:0007669"/>
    <property type="project" value="UniProtKB-KW"/>
</dbReference>
<dbReference type="Proteomes" id="UP000436483">
    <property type="component" value="Unassembled WGS sequence"/>
</dbReference>
<gene>
    <name evidence="6" type="ORF">GR328_20085</name>
</gene>
<dbReference type="GO" id="GO:0046872">
    <property type="term" value="F:metal ion binding"/>
    <property type="evidence" value="ECO:0007669"/>
    <property type="project" value="UniProtKB-KW"/>
</dbReference>
<evidence type="ECO:0000256" key="2">
    <source>
        <dbReference type="ARBA" id="ARBA00016549"/>
    </source>
</evidence>
<keyword evidence="5" id="KW-0479">Metal-binding</keyword>
<proteinExistence type="predicted"/>
<dbReference type="AlphaFoldDB" id="A0A7X3SQU3"/>
<evidence type="ECO:0000256" key="1">
    <source>
        <dbReference type="ARBA" id="ARBA00001968"/>
    </source>
</evidence>
<evidence type="ECO:0000313" key="6">
    <source>
        <dbReference type="EMBL" id="MXQ13715.1"/>
    </source>
</evidence>
<evidence type="ECO:0000256" key="3">
    <source>
        <dbReference type="ARBA" id="ARBA00029596"/>
    </source>
</evidence>